<feature type="region of interest" description="Disordered" evidence="1">
    <location>
        <begin position="297"/>
        <end position="331"/>
    </location>
</feature>
<dbReference type="Gene3D" id="2.80.10.50">
    <property type="match status" value="1"/>
</dbReference>
<evidence type="ECO:0000313" key="2">
    <source>
        <dbReference type="EMBL" id="ODM98286.1"/>
    </source>
</evidence>
<dbReference type="AlphaFoldDB" id="A0A1D2MZ13"/>
<dbReference type="PROSITE" id="PS50231">
    <property type="entry name" value="RICIN_B_LECTIN"/>
    <property type="match status" value="1"/>
</dbReference>
<feature type="compositionally biased region" description="Polar residues" evidence="1">
    <location>
        <begin position="316"/>
        <end position="328"/>
    </location>
</feature>
<dbReference type="PANTHER" id="PTHR13468:SF1">
    <property type="entry name" value="PROTEIN DEK"/>
    <property type="match status" value="1"/>
</dbReference>
<reference evidence="2 3" key="1">
    <citation type="journal article" date="2016" name="Genome Biol. Evol.">
        <title>Gene Family Evolution Reflects Adaptation to Soil Environmental Stressors in the Genome of the Collembolan Orchesella cincta.</title>
        <authorList>
            <person name="Faddeeva-Vakhrusheva A."/>
            <person name="Derks M.F."/>
            <person name="Anvar S.Y."/>
            <person name="Agamennone V."/>
            <person name="Suring W."/>
            <person name="Smit S."/>
            <person name="van Straalen N.M."/>
            <person name="Roelofs D."/>
        </authorList>
    </citation>
    <scope>NUCLEOTIDE SEQUENCE [LARGE SCALE GENOMIC DNA]</scope>
    <source>
        <tissue evidence="2">Mixed pool</tissue>
    </source>
</reference>
<feature type="non-terminal residue" evidence="2">
    <location>
        <position position="623"/>
    </location>
</feature>
<evidence type="ECO:0000313" key="3">
    <source>
        <dbReference type="Proteomes" id="UP000094527"/>
    </source>
</evidence>
<accession>A0A1D2MZ13</accession>
<dbReference type="GO" id="GO:0003677">
    <property type="term" value="F:DNA binding"/>
    <property type="evidence" value="ECO:0007669"/>
    <property type="project" value="InterPro"/>
</dbReference>
<dbReference type="SUPFAM" id="SSF50370">
    <property type="entry name" value="Ricin B-like lectins"/>
    <property type="match status" value="1"/>
</dbReference>
<comment type="caution">
    <text evidence="2">The sequence shown here is derived from an EMBL/GenBank/DDBJ whole genome shotgun (WGS) entry which is preliminary data.</text>
</comment>
<name>A0A1D2MZ13_ORCCI</name>
<keyword evidence="3" id="KW-1185">Reference proteome</keyword>
<gene>
    <name evidence="2" type="ORF">Ocin01_08392</name>
</gene>
<dbReference type="GO" id="GO:0042393">
    <property type="term" value="F:histone binding"/>
    <property type="evidence" value="ECO:0007669"/>
    <property type="project" value="TreeGrafter"/>
</dbReference>
<organism evidence="2 3">
    <name type="scientific">Orchesella cincta</name>
    <name type="common">Springtail</name>
    <name type="synonym">Podura cincta</name>
    <dbReference type="NCBI Taxonomy" id="48709"/>
    <lineage>
        <taxon>Eukaryota</taxon>
        <taxon>Metazoa</taxon>
        <taxon>Ecdysozoa</taxon>
        <taxon>Arthropoda</taxon>
        <taxon>Hexapoda</taxon>
        <taxon>Collembola</taxon>
        <taxon>Entomobryomorpha</taxon>
        <taxon>Entomobryoidea</taxon>
        <taxon>Orchesellidae</taxon>
        <taxon>Orchesellinae</taxon>
        <taxon>Orchesella</taxon>
    </lineage>
</organism>
<proteinExistence type="predicted"/>
<dbReference type="GO" id="GO:0006325">
    <property type="term" value="P:chromatin organization"/>
    <property type="evidence" value="ECO:0007669"/>
    <property type="project" value="InterPro"/>
</dbReference>
<feature type="region of interest" description="Disordered" evidence="1">
    <location>
        <begin position="497"/>
        <end position="623"/>
    </location>
</feature>
<dbReference type="InterPro" id="IPR044198">
    <property type="entry name" value="DEK"/>
</dbReference>
<dbReference type="PANTHER" id="PTHR13468">
    <property type="entry name" value="DEK PROTEIN"/>
    <property type="match status" value="1"/>
</dbReference>
<dbReference type="GO" id="GO:0005634">
    <property type="term" value="C:nucleus"/>
    <property type="evidence" value="ECO:0007669"/>
    <property type="project" value="TreeGrafter"/>
</dbReference>
<dbReference type="Proteomes" id="UP000094527">
    <property type="component" value="Unassembled WGS sequence"/>
</dbReference>
<evidence type="ECO:0000256" key="1">
    <source>
        <dbReference type="SAM" id="MobiDB-lite"/>
    </source>
</evidence>
<feature type="compositionally biased region" description="Low complexity" evidence="1">
    <location>
        <begin position="526"/>
        <end position="545"/>
    </location>
</feature>
<dbReference type="GO" id="GO:2000779">
    <property type="term" value="P:regulation of double-strand break repair"/>
    <property type="evidence" value="ECO:0007669"/>
    <property type="project" value="TreeGrafter"/>
</dbReference>
<sequence length="623" mass="69406">MSTRNYKPSINASLKPIYLRLLVFIFLIADISAQKLCKFSSGPTFKPNNESIFIQNFSAAKCLKVEGFGILPNSNVVLEECTYWKTATKDQKYQFETNSLNKTFIKMNPGNGEDFCLTITKGSSLKNVQCSPMSFDQSWTVKPVQGQPGQFLIEQYSSKKCLKPVSSSTGSKVQLSPCNSHQTEQIWKFCKKQIRNSEKCKFEIQKRKNAFSVFPFFMPQRMNNYLTSEHFASTVHANCFFIREKLAAPTFEIVDGSLVVLPEVEVKKPDDGDGDTSVQDPVAVITSPNKTVVVDPVTSKESSEYMPNNMEKENEGSQGAPTEEQQSVGEEVELNSGNDAANLDLLDLLAGPSERVKIGAFSRRRKHRKVFVFEAPEERPPIVVEKGEGCKLVEIPSIEAQINKRPYSDLVRLHRLIFGKPGSHEEIKTNLKLFSGFTFGIASDEYQKKKDALLMMNEIVRDVLCDCLAMDKSGEKNCVAENIMNFLMKPTGAVFKQPSAEEEDSKAVIEKDNGNSADVAESDSTVASEEQVSQESNVSVATPEKLAAKKRAKTAASKPRKAKPKKEKENKPLKDQDKEKPAQRKRKGFNAPTTDKPKPPKQIKSKSKLTDKNDKSASAASIE</sequence>
<dbReference type="EMBL" id="LJIJ01000366">
    <property type="protein sequence ID" value="ODM98286.1"/>
    <property type="molecule type" value="Genomic_DNA"/>
</dbReference>
<dbReference type="OrthoDB" id="10248551at2759"/>
<dbReference type="CDD" id="cd00161">
    <property type="entry name" value="beta-trefoil_Ricin-like"/>
    <property type="match status" value="1"/>
</dbReference>
<feature type="compositionally biased region" description="Basic residues" evidence="1">
    <location>
        <begin position="548"/>
        <end position="565"/>
    </location>
</feature>
<protein>
    <submittedName>
        <fullName evidence="2">Protein DEK</fullName>
    </submittedName>
</protein>
<feature type="compositionally biased region" description="Basic and acidic residues" evidence="1">
    <location>
        <begin position="566"/>
        <end position="582"/>
    </location>
</feature>
<dbReference type="STRING" id="48709.A0A1D2MZ13"/>
<dbReference type="InterPro" id="IPR035992">
    <property type="entry name" value="Ricin_B-like_lectins"/>
</dbReference>